<evidence type="ECO:0000313" key="2">
    <source>
        <dbReference type="EMBL" id="KAF2994690.1"/>
    </source>
</evidence>
<organism evidence="2 3">
    <name type="scientific">Curvularia kusanoi</name>
    <name type="common">Cochliobolus kusanoi</name>
    <dbReference type="NCBI Taxonomy" id="90978"/>
    <lineage>
        <taxon>Eukaryota</taxon>
        <taxon>Fungi</taxon>
        <taxon>Dikarya</taxon>
        <taxon>Ascomycota</taxon>
        <taxon>Pezizomycotina</taxon>
        <taxon>Dothideomycetes</taxon>
        <taxon>Pleosporomycetidae</taxon>
        <taxon>Pleosporales</taxon>
        <taxon>Pleosporineae</taxon>
        <taxon>Pleosporaceae</taxon>
        <taxon>Curvularia</taxon>
    </lineage>
</organism>
<sequence length="179" mass="19739">MEDEIGRRIDLEESSFARAFYEPMAVFLATLTIWAYSSYTSRSTESAPDSPDSADISIENGSSDRPSRNISHNNDNFGATDDEDAEPAPTFIHLDRPNDDEMVQAFVRFGTASAMRANITGVGDIYSNQGPTKVLKEGRKILSTVSTAWGRTDRYSSVLEALEQIASGRINAECERTAR</sequence>
<evidence type="ECO:0000256" key="1">
    <source>
        <dbReference type="SAM" id="MobiDB-lite"/>
    </source>
</evidence>
<name>A0A9P4T4I8_CURKU</name>
<feature type="compositionally biased region" description="Low complexity" evidence="1">
    <location>
        <begin position="45"/>
        <end position="59"/>
    </location>
</feature>
<feature type="compositionally biased region" description="Polar residues" evidence="1">
    <location>
        <begin position="60"/>
        <end position="77"/>
    </location>
</feature>
<accession>A0A9P4T4I8</accession>
<keyword evidence="3" id="KW-1185">Reference proteome</keyword>
<comment type="caution">
    <text evidence="2">The sequence shown here is derived from an EMBL/GenBank/DDBJ whole genome shotgun (WGS) entry which is preliminary data.</text>
</comment>
<dbReference type="AlphaFoldDB" id="A0A9P4T4I8"/>
<proteinExistence type="predicted"/>
<dbReference type="EMBL" id="SWKU01000038">
    <property type="protein sequence ID" value="KAF2994690.1"/>
    <property type="molecule type" value="Genomic_DNA"/>
</dbReference>
<protein>
    <submittedName>
        <fullName evidence="2">Uncharacterized protein</fullName>
    </submittedName>
</protein>
<evidence type="ECO:0000313" key="3">
    <source>
        <dbReference type="Proteomes" id="UP000801428"/>
    </source>
</evidence>
<dbReference type="Proteomes" id="UP000801428">
    <property type="component" value="Unassembled WGS sequence"/>
</dbReference>
<reference evidence="2" key="1">
    <citation type="submission" date="2019-04" db="EMBL/GenBank/DDBJ databases">
        <title>Sequencing of skin fungus with MAO and IRED activity.</title>
        <authorList>
            <person name="Marsaioli A.J."/>
            <person name="Bonatto J.M.C."/>
            <person name="Reis Junior O."/>
        </authorList>
    </citation>
    <scope>NUCLEOTIDE SEQUENCE</scope>
    <source>
        <strain evidence="2">30M1</strain>
    </source>
</reference>
<gene>
    <name evidence="2" type="ORF">E8E13_002340</name>
</gene>
<feature type="region of interest" description="Disordered" evidence="1">
    <location>
        <begin position="42"/>
        <end position="90"/>
    </location>
</feature>
<dbReference type="OrthoDB" id="654211at2759"/>